<accession>A0A521BX20</accession>
<reference evidence="1 2" key="1">
    <citation type="submission" date="2017-05" db="EMBL/GenBank/DDBJ databases">
        <authorList>
            <person name="Varghese N."/>
            <person name="Submissions S."/>
        </authorList>
    </citation>
    <scope>NUCLEOTIDE SEQUENCE [LARGE SCALE GENOMIC DNA]</scope>
    <source>
        <strain evidence="1 2">DSM 100094</strain>
    </source>
</reference>
<organism evidence="1 2">
    <name type="scientific">Paracoccus laeviglucosivorans</name>
    <dbReference type="NCBI Taxonomy" id="1197861"/>
    <lineage>
        <taxon>Bacteria</taxon>
        <taxon>Pseudomonadati</taxon>
        <taxon>Pseudomonadota</taxon>
        <taxon>Alphaproteobacteria</taxon>
        <taxon>Rhodobacterales</taxon>
        <taxon>Paracoccaceae</taxon>
        <taxon>Paracoccus</taxon>
    </lineage>
</organism>
<name>A0A521BX20_9RHOB</name>
<keyword evidence="2" id="KW-1185">Reference proteome</keyword>
<protein>
    <recommendedName>
        <fullName evidence="3">DUF1284 domain-containing protein</fullName>
    </recommendedName>
</protein>
<dbReference type="InterPro" id="IPR009702">
    <property type="entry name" value="DUF1284"/>
</dbReference>
<evidence type="ECO:0000313" key="1">
    <source>
        <dbReference type="EMBL" id="SMO51718.1"/>
    </source>
</evidence>
<dbReference type="AlphaFoldDB" id="A0A521BX20"/>
<proteinExistence type="predicted"/>
<dbReference type="EMBL" id="FXTK01000003">
    <property type="protein sequence ID" value="SMO51718.1"/>
    <property type="molecule type" value="Genomic_DNA"/>
</dbReference>
<gene>
    <name evidence="1" type="ORF">SAMN06265221_103196</name>
</gene>
<sequence length="106" mass="11632">MDAVVNDRLRADPATPVTFTWQADAICAPCPSRRGDSCVSAQRIWGLDSRHADALGLEGGETITWAEAQGRATSRLRPDDLDYLCHDCRWLELGMCKSALAALQSR</sequence>
<evidence type="ECO:0000313" key="2">
    <source>
        <dbReference type="Proteomes" id="UP000319014"/>
    </source>
</evidence>
<dbReference type="Proteomes" id="UP000319014">
    <property type="component" value="Unassembled WGS sequence"/>
</dbReference>
<evidence type="ECO:0008006" key="3">
    <source>
        <dbReference type="Google" id="ProtNLM"/>
    </source>
</evidence>
<dbReference type="Pfam" id="PF06935">
    <property type="entry name" value="DUF1284"/>
    <property type="match status" value="1"/>
</dbReference>